<dbReference type="InterPro" id="IPR013535">
    <property type="entry name" value="PUL_dom"/>
</dbReference>
<dbReference type="InterPro" id="IPR015155">
    <property type="entry name" value="PFU"/>
</dbReference>
<dbReference type="Pfam" id="PF08324">
    <property type="entry name" value="PUL"/>
    <property type="match status" value="1"/>
</dbReference>
<dbReference type="Pfam" id="PF00400">
    <property type="entry name" value="WD40"/>
    <property type="match status" value="6"/>
</dbReference>
<dbReference type="GO" id="GO:0043130">
    <property type="term" value="F:ubiquitin binding"/>
    <property type="evidence" value="ECO:0007669"/>
    <property type="project" value="TreeGrafter"/>
</dbReference>
<feature type="repeat" description="WD" evidence="5">
    <location>
        <begin position="8"/>
        <end position="38"/>
    </location>
</feature>
<dbReference type="InterPro" id="IPR016024">
    <property type="entry name" value="ARM-type_fold"/>
</dbReference>
<dbReference type="Proteomes" id="UP000750334">
    <property type="component" value="Unassembled WGS sequence"/>
</dbReference>
<evidence type="ECO:0000259" key="6">
    <source>
        <dbReference type="PROSITE" id="PS51394"/>
    </source>
</evidence>
<evidence type="ECO:0000259" key="7">
    <source>
        <dbReference type="PROSITE" id="PS51396"/>
    </source>
</evidence>
<feature type="repeat" description="WD" evidence="5">
    <location>
        <begin position="97"/>
        <end position="129"/>
    </location>
</feature>
<dbReference type="Pfam" id="PF09070">
    <property type="entry name" value="PFU"/>
    <property type="match status" value="1"/>
</dbReference>
<evidence type="ECO:0000256" key="2">
    <source>
        <dbReference type="ARBA" id="ARBA00022490"/>
    </source>
</evidence>
<feature type="domain" description="PUL" evidence="7">
    <location>
        <begin position="477"/>
        <end position="729"/>
    </location>
</feature>
<evidence type="ECO:0000256" key="1">
    <source>
        <dbReference type="ARBA" id="ARBA00004496"/>
    </source>
</evidence>
<dbReference type="EMBL" id="PUHR01000012">
    <property type="protein sequence ID" value="KAG0671424.1"/>
    <property type="molecule type" value="Genomic_DNA"/>
</dbReference>
<keyword evidence="3 5" id="KW-0853">WD repeat</keyword>
<dbReference type="InterPro" id="IPR011989">
    <property type="entry name" value="ARM-like"/>
</dbReference>
<dbReference type="InterPro" id="IPR001680">
    <property type="entry name" value="WD40_rpt"/>
</dbReference>
<dbReference type="PROSITE" id="PS50082">
    <property type="entry name" value="WD_REPEATS_2"/>
    <property type="match status" value="4"/>
</dbReference>
<dbReference type="InterPro" id="IPR015943">
    <property type="entry name" value="WD40/YVTN_repeat-like_dom_sf"/>
</dbReference>
<dbReference type="PROSITE" id="PS51396">
    <property type="entry name" value="PUL"/>
    <property type="match status" value="1"/>
</dbReference>
<dbReference type="Gene3D" id="2.130.10.10">
    <property type="entry name" value="YVTN repeat-like/Quinoprotein amine dehydrogenase"/>
    <property type="match status" value="1"/>
</dbReference>
<dbReference type="GO" id="GO:0043161">
    <property type="term" value="P:proteasome-mediated ubiquitin-dependent protein catabolic process"/>
    <property type="evidence" value="ECO:0007669"/>
    <property type="project" value="TreeGrafter"/>
</dbReference>
<sequence>MYQLSATLKGHKQDVKGLAIIDNDRFASVSRDGTVRLWTKLIESNDWSDRTIFSGESFLNAITYDTINENIFFGGKESIINGCPVDQQINEEPKYMLIGHTSNGCSLSENKESNELISGSWDKTANIWSNGNLKYSLKGHTAAVWDAKVIPHASEEYITVSADQKIRLWKRDQVMKTFNGIHQDVIRHIAFIPTDNNNFLFATCSNDTTIKIFNNNGDIIKSLQGHESFVYDVKYNTNTSELISCGEDRSVRIWDYITGETKQVIRLPAISIWSIEILPNNDIVVGCSDNTIRIFSTDNLRAANEEVIKEFQKDVESTSLNSQSMEFDESKLSPAEVLKAPGQKEGQVVVVKSPTGAIEAYQYSDSKWSKIGEVVGANTAGSNKKVNFEGKEYDYVFDVDVEEGQPPLKLPINVSDNPYEAADKFIIRYDLPSSYKDQIVNFILQNTNGISFDQPQNTNKNDMVNTPPQFINTSNMKVLPVRNFVSLVSVNPDMLLNGIIKLNQKENTFNDEDCATIGSALYDIDNNIDILYNYAITIRSSWATKTPAFDIIRLIVHKLPNSNDIADFIEEGLDSNNINIRMLTTRILSNCFSNQIWGIQLMASSKMYNSVFETLDAVFENETTRQAQNLALAISTLCLNYSVFIIQNPTKGIDVLPILSDALNTRFGKLDEYQDNEEAAYRLVITYGNLSLIEPTLKQYAKSIRWLNDLKSRYSQNVSKFADVFGDIF</sequence>
<evidence type="ECO:0000256" key="3">
    <source>
        <dbReference type="ARBA" id="ARBA00022574"/>
    </source>
</evidence>
<dbReference type="PANTHER" id="PTHR19849:SF0">
    <property type="entry name" value="PHOSPHOLIPASE A-2-ACTIVATING PROTEIN"/>
    <property type="match status" value="1"/>
</dbReference>
<evidence type="ECO:0000256" key="5">
    <source>
        <dbReference type="PROSITE-ProRule" id="PRU00221"/>
    </source>
</evidence>
<accession>A0A9P6WFS8</accession>
<dbReference type="PANTHER" id="PTHR19849">
    <property type="entry name" value="PHOSPHOLIPASE A-2-ACTIVATING PROTEIN"/>
    <property type="match status" value="1"/>
</dbReference>
<comment type="caution">
    <text evidence="8">The sequence shown here is derived from an EMBL/GenBank/DDBJ whole genome shotgun (WGS) entry which is preliminary data.</text>
</comment>
<protein>
    <recommendedName>
        <fullName evidence="10">Protein DOA1</fullName>
    </recommendedName>
</protein>
<keyword evidence="9" id="KW-1185">Reference proteome</keyword>
<evidence type="ECO:0000313" key="9">
    <source>
        <dbReference type="Proteomes" id="UP000750334"/>
    </source>
</evidence>
<dbReference type="Gene3D" id="3.10.20.870">
    <property type="entry name" value="PFU (PLAA family ubiquitin binding), C-terminal domain"/>
    <property type="match status" value="1"/>
</dbReference>
<dbReference type="CDD" id="cd00200">
    <property type="entry name" value="WD40"/>
    <property type="match status" value="1"/>
</dbReference>
<gene>
    <name evidence="8" type="ORF">C6P45_000591</name>
</gene>
<evidence type="ECO:0000313" key="8">
    <source>
        <dbReference type="EMBL" id="KAG0671424.1"/>
    </source>
</evidence>
<dbReference type="SUPFAM" id="SSF48371">
    <property type="entry name" value="ARM repeat"/>
    <property type="match status" value="1"/>
</dbReference>
<evidence type="ECO:0008006" key="10">
    <source>
        <dbReference type="Google" id="ProtNLM"/>
    </source>
</evidence>
<dbReference type="PROSITE" id="PS50294">
    <property type="entry name" value="WD_REPEATS_REGION"/>
    <property type="match status" value="2"/>
</dbReference>
<dbReference type="PROSITE" id="PS51394">
    <property type="entry name" value="PFU"/>
    <property type="match status" value="1"/>
</dbReference>
<reference evidence="8 9" key="1">
    <citation type="submission" date="2020-11" db="EMBL/GenBank/DDBJ databases">
        <title>Kefir isolates.</title>
        <authorList>
            <person name="Marcisauskas S."/>
            <person name="Kim Y."/>
            <person name="Blasche S."/>
        </authorList>
    </citation>
    <scope>NUCLEOTIDE SEQUENCE [LARGE SCALE GENOMIC DNA]</scope>
    <source>
        <strain evidence="8 9">OG2</strain>
    </source>
</reference>
<feature type="domain" description="PFU" evidence="6">
    <location>
        <begin position="360"/>
        <end position="457"/>
    </location>
</feature>
<dbReference type="PRINTS" id="PR00320">
    <property type="entry name" value="GPROTEINBRPT"/>
</dbReference>
<dbReference type="InterPro" id="IPR038122">
    <property type="entry name" value="PFU_sf"/>
</dbReference>
<dbReference type="InterPro" id="IPR020472">
    <property type="entry name" value="WD40_PAC1"/>
</dbReference>
<dbReference type="InterPro" id="IPR036322">
    <property type="entry name" value="WD40_repeat_dom_sf"/>
</dbReference>
<dbReference type="OrthoDB" id="10265988at2759"/>
<organism evidence="8 9">
    <name type="scientific">Maudiozyma exigua</name>
    <name type="common">Yeast</name>
    <name type="synonym">Kazachstania exigua</name>
    <dbReference type="NCBI Taxonomy" id="34358"/>
    <lineage>
        <taxon>Eukaryota</taxon>
        <taxon>Fungi</taxon>
        <taxon>Dikarya</taxon>
        <taxon>Ascomycota</taxon>
        <taxon>Saccharomycotina</taxon>
        <taxon>Saccharomycetes</taxon>
        <taxon>Saccharomycetales</taxon>
        <taxon>Saccharomycetaceae</taxon>
        <taxon>Maudiozyma</taxon>
    </lineage>
</organism>
<proteinExistence type="predicted"/>
<dbReference type="GO" id="GO:0010992">
    <property type="term" value="P:ubiquitin recycling"/>
    <property type="evidence" value="ECO:0007669"/>
    <property type="project" value="TreeGrafter"/>
</dbReference>
<keyword evidence="4" id="KW-0677">Repeat</keyword>
<dbReference type="GO" id="GO:0005634">
    <property type="term" value="C:nucleus"/>
    <property type="evidence" value="ECO:0007669"/>
    <property type="project" value="TreeGrafter"/>
</dbReference>
<dbReference type="SMART" id="SM00320">
    <property type="entry name" value="WD40"/>
    <property type="match status" value="6"/>
</dbReference>
<dbReference type="AlphaFoldDB" id="A0A9P6WFS8"/>
<keyword evidence="2" id="KW-0963">Cytoplasm</keyword>
<feature type="repeat" description="WD" evidence="5">
    <location>
        <begin position="223"/>
        <end position="264"/>
    </location>
</feature>
<dbReference type="GO" id="GO:0005737">
    <property type="term" value="C:cytoplasm"/>
    <property type="evidence" value="ECO:0007669"/>
    <property type="project" value="UniProtKB-SubCell"/>
</dbReference>
<evidence type="ECO:0000256" key="4">
    <source>
        <dbReference type="ARBA" id="ARBA00022737"/>
    </source>
</evidence>
<dbReference type="Gene3D" id="1.25.10.10">
    <property type="entry name" value="Leucine-rich Repeat Variant"/>
    <property type="match status" value="1"/>
</dbReference>
<feature type="repeat" description="WD" evidence="5">
    <location>
        <begin position="137"/>
        <end position="170"/>
    </location>
</feature>
<name>A0A9P6WFS8_MAUEX</name>
<comment type="subcellular location">
    <subcellularLocation>
        <location evidence="1">Cytoplasm</location>
    </subcellularLocation>
</comment>
<dbReference type="SUPFAM" id="SSF50978">
    <property type="entry name" value="WD40 repeat-like"/>
    <property type="match status" value="1"/>
</dbReference>